<evidence type="ECO:0000256" key="8">
    <source>
        <dbReference type="SAM" id="MobiDB-lite"/>
    </source>
</evidence>
<evidence type="ECO:0000256" key="7">
    <source>
        <dbReference type="PROSITE-ProRule" id="PRU00723"/>
    </source>
</evidence>
<feature type="compositionally biased region" description="Basic and acidic residues" evidence="8">
    <location>
        <begin position="246"/>
        <end position="272"/>
    </location>
</feature>
<feature type="domain" description="RRM" evidence="9">
    <location>
        <begin position="12"/>
        <end position="100"/>
    </location>
</feature>
<dbReference type="AlphaFoldDB" id="R7U295"/>
<dbReference type="Pfam" id="PF00076">
    <property type="entry name" value="RRM_1"/>
    <property type="match status" value="1"/>
</dbReference>
<reference evidence="11 13" key="2">
    <citation type="journal article" date="2013" name="Nature">
        <title>Insights into bilaterian evolution from three spiralian genomes.</title>
        <authorList>
            <person name="Simakov O."/>
            <person name="Marletaz F."/>
            <person name="Cho S.J."/>
            <person name="Edsinger-Gonzales E."/>
            <person name="Havlak P."/>
            <person name="Hellsten U."/>
            <person name="Kuo D.H."/>
            <person name="Larsson T."/>
            <person name="Lv J."/>
            <person name="Arendt D."/>
            <person name="Savage R."/>
            <person name="Osoegawa K."/>
            <person name="de Jong P."/>
            <person name="Grimwood J."/>
            <person name="Chapman J.A."/>
            <person name="Shapiro H."/>
            <person name="Aerts A."/>
            <person name="Otillar R.P."/>
            <person name="Terry A.Y."/>
            <person name="Boore J.L."/>
            <person name="Grigoriev I.V."/>
            <person name="Lindberg D.R."/>
            <person name="Seaver E.C."/>
            <person name="Weisblat D.A."/>
            <person name="Putnam N.H."/>
            <person name="Rokhsar D.S."/>
        </authorList>
    </citation>
    <scope>NUCLEOTIDE SEQUENCE</scope>
    <source>
        <strain evidence="11 13">I ESC-2004</strain>
    </source>
</reference>
<dbReference type="GO" id="GO:0089701">
    <property type="term" value="C:U2AF complex"/>
    <property type="evidence" value="ECO:0007669"/>
    <property type="project" value="InterPro"/>
</dbReference>
<feature type="compositionally biased region" description="Basic and acidic residues" evidence="8">
    <location>
        <begin position="292"/>
        <end position="308"/>
    </location>
</feature>
<evidence type="ECO:0000256" key="5">
    <source>
        <dbReference type="ARBA" id="ARBA00022884"/>
    </source>
</evidence>
<gene>
    <name evidence="11" type="ORF">CAPTEDRAFT_161525</name>
</gene>
<dbReference type="EnsemblMetazoa" id="CapteT161525">
    <property type="protein sequence ID" value="CapteP161525"/>
    <property type="gene ID" value="CapteG161525"/>
</dbReference>
<sequence length="346" mass="40818">MYSHFAIDQGLFDEYDSDLSLEYEDSDVMRHFREFYEDVTPEFRALGRLVQFKVCCNYEPHLRGNVYIQYESESDAERCLSAFNGRWYAGRQLSCQYSAVTQWKNAICGLFSRKKCPKGRACNFLHVFQNPGNEFWESDRNFPRTREPGSSRSSRSRGHSKRLSRSREQSSRRSRSRESRSCRRSRSRESTGHCTRRSRSREGHSSRRSRSREGHSSRRSRSREGHSSRRSRSKESRGRSARRSRSRDPYFRRSRSRESHFSRRSRSRESRGHSTRRSRSRERCSLRRSRSASKESRGPSSRSEESKGHLSRHKKKKHKKHKKSKEVKDPVTSDGPEVSNILLQVS</sequence>
<evidence type="ECO:0000256" key="1">
    <source>
        <dbReference type="ARBA" id="ARBA00022723"/>
    </source>
</evidence>
<keyword evidence="5 6" id="KW-0694">RNA-binding</keyword>
<evidence type="ECO:0000313" key="11">
    <source>
        <dbReference type="EMBL" id="ELT97781.1"/>
    </source>
</evidence>
<feature type="compositionally biased region" description="Basic and acidic residues" evidence="8">
    <location>
        <begin position="138"/>
        <end position="149"/>
    </location>
</feature>
<dbReference type="GO" id="GO:0000398">
    <property type="term" value="P:mRNA splicing, via spliceosome"/>
    <property type="evidence" value="ECO:0007669"/>
    <property type="project" value="InterPro"/>
</dbReference>
<dbReference type="CDD" id="cd12540">
    <property type="entry name" value="RRM_U2AFBPL"/>
    <property type="match status" value="1"/>
</dbReference>
<dbReference type="OrthoDB" id="75923at2759"/>
<feature type="zinc finger region" description="C3H1-type" evidence="7">
    <location>
        <begin position="102"/>
        <end position="129"/>
    </location>
</feature>
<dbReference type="PROSITE" id="PS50102">
    <property type="entry name" value="RRM"/>
    <property type="match status" value="1"/>
</dbReference>
<proteinExistence type="predicted"/>
<name>R7U295_CAPTE</name>
<dbReference type="STRING" id="283909.R7U295"/>
<dbReference type="InterPro" id="IPR035979">
    <property type="entry name" value="RBD_domain_sf"/>
</dbReference>
<keyword evidence="13" id="KW-1185">Reference proteome</keyword>
<dbReference type="InterPro" id="IPR012677">
    <property type="entry name" value="Nucleotide-bd_a/b_plait_sf"/>
</dbReference>
<dbReference type="PROSITE" id="PS50103">
    <property type="entry name" value="ZF_C3H1"/>
    <property type="match status" value="1"/>
</dbReference>
<keyword evidence="4 7" id="KW-0862">Zinc</keyword>
<dbReference type="PANTHER" id="PTHR12620">
    <property type="entry name" value="U2 SNRNP AUXILIARY FACTOR, SMALL SUBUNIT"/>
    <property type="match status" value="1"/>
</dbReference>
<evidence type="ECO:0000256" key="2">
    <source>
        <dbReference type="ARBA" id="ARBA00022737"/>
    </source>
</evidence>
<reference evidence="13" key="1">
    <citation type="submission" date="2012-12" db="EMBL/GenBank/DDBJ databases">
        <authorList>
            <person name="Hellsten U."/>
            <person name="Grimwood J."/>
            <person name="Chapman J.A."/>
            <person name="Shapiro H."/>
            <person name="Aerts A."/>
            <person name="Otillar R.P."/>
            <person name="Terry A.Y."/>
            <person name="Boore J.L."/>
            <person name="Simakov O."/>
            <person name="Marletaz F."/>
            <person name="Cho S.-J."/>
            <person name="Edsinger-Gonzales E."/>
            <person name="Havlak P."/>
            <person name="Kuo D.-H."/>
            <person name="Larsson T."/>
            <person name="Lv J."/>
            <person name="Arendt D."/>
            <person name="Savage R."/>
            <person name="Osoegawa K."/>
            <person name="de Jong P."/>
            <person name="Lindberg D.R."/>
            <person name="Seaver E.C."/>
            <person name="Weisblat D.A."/>
            <person name="Putnam N.H."/>
            <person name="Grigoriev I.V."/>
            <person name="Rokhsar D.S."/>
        </authorList>
    </citation>
    <scope>NUCLEOTIDE SEQUENCE</scope>
    <source>
        <strain evidence="13">I ESC-2004</strain>
    </source>
</reference>
<evidence type="ECO:0000256" key="4">
    <source>
        <dbReference type="ARBA" id="ARBA00022833"/>
    </source>
</evidence>
<dbReference type="Proteomes" id="UP000014760">
    <property type="component" value="Unassembled WGS sequence"/>
</dbReference>
<reference evidence="12" key="3">
    <citation type="submission" date="2015-06" db="UniProtKB">
        <authorList>
            <consortium name="EnsemblMetazoa"/>
        </authorList>
    </citation>
    <scope>IDENTIFICATION</scope>
</reference>
<evidence type="ECO:0000313" key="12">
    <source>
        <dbReference type="EnsemblMetazoa" id="CapteP161525"/>
    </source>
</evidence>
<feature type="compositionally biased region" description="Basic and acidic residues" evidence="8">
    <location>
        <begin position="200"/>
        <end position="238"/>
    </location>
</feature>
<dbReference type="InterPro" id="IPR000504">
    <property type="entry name" value="RRM_dom"/>
</dbReference>
<organism evidence="11">
    <name type="scientific">Capitella teleta</name>
    <name type="common">Polychaete worm</name>
    <dbReference type="NCBI Taxonomy" id="283909"/>
    <lineage>
        <taxon>Eukaryota</taxon>
        <taxon>Metazoa</taxon>
        <taxon>Spiralia</taxon>
        <taxon>Lophotrochozoa</taxon>
        <taxon>Annelida</taxon>
        <taxon>Polychaeta</taxon>
        <taxon>Sedentaria</taxon>
        <taxon>Scolecida</taxon>
        <taxon>Capitellidae</taxon>
        <taxon>Capitella</taxon>
    </lineage>
</organism>
<evidence type="ECO:0008006" key="14">
    <source>
        <dbReference type="Google" id="ProtNLM"/>
    </source>
</evidence>
<evidence type="ECO:0000256" key="3">
    <source>
        <dbReference type="ARBA" id="ARBA00022771"/>
    </source>
</evidence>
<dbReference type="HOGENOM" id="CLU_802260_0_0_1"/>
<dbReference type="InterPro" id="IPR009145">
    <property type="entry name" value="U2AF_small"/>
</dbReference>
<protein>
    <recommendedName>
        <fullName evidence="14">C3H1-type domain-containing protein</fullName>
    </recommendedName>
</protein>
<evidence type="ECO:0000259" key="10">
    <source>
        <dbReference type="PROSITE" id="PS50103"/>
    </source>
</evidence>
<keyword evidence="2" id="KW-0677">Repeat</keyword>
<dbReference type="OMA" id="DFNESRC"/>
<dbReference type="PRINTS" id="PR01848">
    <property type="entry name" value="U2AUXFACTOR"/>
</dbReference>
<evidence type="ECO:0000256" key="6">
    <source>
        <dbReference type="PROSITE-ProRule" id="PRU00176"/>
    </source>
</evidence>
<evidence type="ECO:0000313" key="13">
    <source>
        <dbReference type="Proteomes" id="UP000014760"/>
    </source>
</evidence>
<keyword evidence="3 7" id="KW-0863">Zinc-finger</keyword>
<evidence type="ECO:0000259" key="9">
    <source>
        <dbReference type="PROSITE" id="PS50102"/>
    </source>
</evidence>
<feature type="domain" description="C3H1-type" evidence="10">
    <location>
        <begin position="102"/>
        <end position="129"/>
    </location>
</feature>
<feature type="compositionally biased region" description="Basic residues" evidence="8">
    <location>
        <begin position="309"/>
        <end position="325"/>
    </location>
</feature>
<dbReference type="EMBL" id="KB308479">
    <property type="protein sequence ID" value="ELT97781.1"/>
    <property type="molecule type" value="Genomic_DNA"/>
</dbReference>
<dbReference type="SMART" id="SM00361">
    <property type="entry name" value="RRM_1"/>
    <property type="match status" value="1"/>
</dbReference>
<accession>R7U295</accession>
<dbReference type="GO" id="GO:0003723">
    <property type="term" value="F:RNA binding"/>
    <property type="evidence" value="ECO:0007669"/>
    <property type="project" value="UniProtKB-UniRule"/>
</dbReference>
<feature type="compositionally biased region" description="Basic residues" evidence="8">
    <location>
        <begin position="273"/>
        <end position="291"/>
    </location>
</feature>
<dbReference type="EMBL" id="AMQN01002140">
    <property type="status" value="NOT_ANNOTATED_CDS"/>
    <property type="molecule type" value="Genomic_DNA"/>
</dbReference>
<dbReference type="InterPro" id="IPR003954">
    <property type="entry name" value="RRM_euk-type"/>
</dbReference>
<keyword evidence="1 7" id="KW-0479">Metal-binding</keyword>
<dbReference type="SUPFAM" id="SSF54928">
    <property type="entry name" value="RNA-binding domain, RBD"/>
    <property type="match status" value="1"/>
</dbReference>
<dbReference type="InterPro" id="IPR000571">
    <property type="entry name" value="Znf_CCCH"/>
</dbReference>
<dbReference type="GO" id="GO:0008270">
    <property type="term" value="F:zinc ion binding"/>
    <property type="evidence" value="ECO:0007669"/>
    <property type="project" value="UniProtKB-KW"/>
</dbReference>
<feature type="compositionally biased region" description="Basic residues" evidence="8">
    <location>
        <begin position="154"/>
        <end position="164"/>
    </location>
</feature>
<feature type="compositionally biased region" description="Basic and acidic residues" evidence="8">
    <location>
        <begin position="165"/>
        <end position="191"/>
    </location>
</feature>
<dbReference type="Gene3D" id="3.30.70.330">
    <property type="match status" value="1"/>
</dbReference>
<feature type="region of interest" description="Disordered" evidence="8">
    <location>
        <begin position="138"/>
        <end position="346"/>
    </location>
</feature>